<dbReference type="OrthoDB" id="9800872at2"/>
<dbReference type="Proteomes" id="UP000182190">
    <property type="component" value="Unassembled WGS sequence"/>
</dbReference>
<dbReference type="EMBL" id="CZCS02000221">
    <property type="protein sequence ID" value="VXD24169.1"/>
    <property type="molecule type" value="Genomic_DNA"/>
</dbReference>
<organism evidence="2 3">
    <name type="scientific">Planktothrix paucivesiculata PCC 9631</name>
    <dbReference type="NCBI Taxonomy" id="671071"/>
    <lineage>
        <taxon>Bacteria</taxon>
        <taxon>Bacillati</taxon>
        <taxon>Cyanobacteriota</taxon>
        <taxon>Cyanophyceae</taxon>
        <taxon>Oscillatoriophycideae</taxon>
        <taxon>Oscillatoriales</taxon>
        <taxon>Microcoleaceae</taxon>
        <taxon>Planktothrix</taxon>
    </lineage>
</organism>
<comment type="caution">
    <text evidence="2">The sequence shown here is derived from an EMBL/GenBank/DDBJ whole genome shotgun (WGS) entry which is preliminary data.</text>
</comment>
<dbReference type="Gene3D" id="3.40.250.10">
    <property type="entry name" value="Rhodanese-like domain"/>
    <property type="match status" value="1"/>
</dbReference>
<accession>A0A7Z9BWP9</accession>
<dbReference type="SMART" id="SM00450">
    <property type="entry name" value="RHOD"/>
    <property type="match status" value="1"/>
</dbReference>
<dbReference type="PANTHER" id="PTHR43629">
    <property type="entry name" value="PEPTIDYL-PROLYL CIS-TRANS ISOMERASE"/>
    <property type="match status" value="1"/>
</dbReference>
<dbReference type="PANTHER" id="PTHR43629:SF2">
    <property type="entry name" value="RHODANESE-LIKE_PPIC DOMAIN-CONTAINING PROTEIN 12, CHLOROPLASTIC"/>
    <property type="match status" value="1"/>
</dbReference>
<dbReference type="PROSITE" id="PS50206">
    <property type="entry name" value="RHODANESE_3"/>
    <property type="match status" value="1"/>
</dbReference>
<dbReference type="SUPFAM" id="SSF52821">
    <property type="entry name" value="Rhodanese/Cell cycle control phosphatase"/>
    <property type="match status" value="1"/>
</dbReference>
<dbReference type="InterPro" id="IPR052204">
    <property type="entry name" value="PpiC/parvulin_rotamase"/>
</dbReference>
<dbReference type="AlphaFoldDB" id="A0A7Z9BWP9"/>
<dbReference type="Pfam" id="PF00581">
    <property type="entry name" value="Rhodanese"/>
    <property type="match status" value="1"/>
</dbReference>
<sequence length="120" mass="13948">MSEQLFTQPISEISVQELEKLLKTVPKTDFQLIDVREPQEIEMAKIEGFVNYPLSQYSEWSDKILVELDPHQETLILCHHGMRSAQMCQWLIQQGFTQVKNINGGIDAYSILVNPRIPRY</sequence>
<dbReference type="InterPro" id="IPR001763">
    <property type="entry name" value="Rhodanese-like_dom"/>
</dbReference>
<evidence type="ECO:0000259" key="1">
    <source>
        <dbReference type="PROSITE" id="PS50206"/>
    </source>
</evidence>
<reference evidence="2" key="1">
    <citation type="submission" date="2019-10" db="EMBL/GenBank/DDBJ databases">
        <authorList>
            <consortium name="Genoscope - CEA"/>
            <person name="William W."/>
        </authorList>
    </citation>
    <scope>NUCLEOTIDE SEQUENCE [LARGE SCALE GENOMIC DNA]</scope>
    <source>
        <strain evidence="2">BBR_PRJEB10994</strain>
    </source>
</reference>
<proteinExistence type="predicted"/>
<keyword evidence="3" id="KW-1185">Reference proteome</keyword>
<name>A0A7Z9BWP9_9CYAN</name>
<protein>
    <recommendedName>
        <fullName evidence="1">Rhodanese domain-containing protein</fullName>
    </recommendedName>
</protein>
<dbReference type="RefSeq" id="WP_083621741.1">
    <property type="nucleotide sequence ID" value="NZ_LR735018.1"/>
</dbReference>
<feature type="domain" description="Rhodanese" evidence="1">
    <location>
        <begin position="26"/>
        <end position="118"/>
    </location>
</feature>
<gene>
    <name evidence="2" type="ORF">PL9631_780056</name>
</gene>
<evidence type="ECO:0000313" key="2">
    <source>
        <dbReference type="EMBL" id="VXD24169.1"/>
    </source>
</evidence>
<dbReference type="InterPro" id="IPR036873">
    <property type="entry name" value="Rhodanese-like_dom_sf"/>
</dbReference>
<evidence type="ECO:0000313" key="3">
    <source>
        <dbReference type="Proteomes" id="UP000182190"/>
    </source>
</evidence>